<dbReference type="SUPFAM" id="SSF53474">
    <property type="entry name" value="alpha/beta-Hydrolases"/>
    <property type="match status" value="1"/>
</dbReference>
<dbReference type="OrthoDB" id="5729797at2"/>
<reference evidence="4" key="1">
    <citation type="journal article" date="2013" name="BMC Microbiol.">
        <title>Taxonomy and evolution of bacteriochlorophyll a-containing members of the OM60/NOR5 clade of marine gammaproteobacteria: description of Luminiphilus syltensis gen. nov., sp. nov., reclassification of Haliea rubra as Pseudohaliea rubra gen. nov., comb. nov., and emendation of Chromatocurvus halotolerans.</title>
        <authorList>
            <person name="Spring S."/>
            <person name="Riedel T."/>
            <person name="Sproer C."/>
            <person name="Yan S."/>
            <person name="Harder J."/>
            <person name="Fuchs B.M."/>
        </authorList>
    </citation>
    <scope>NUCLEOTIDE SEQUENCE [LARGE SCALE GENOMIC DNA]</scope>
    <source>
        <strain evidence="4">NOR51-B</strain>
    </source>
</reference>
<feature type="domain" description="Alpha/beta hydrolase fold-3" evidence="2">
    <location>
        <begin position="74"/>
        <end position="273"/>
    </location>
</feature>
<dbReference type="RefSeq" id="WP_009021026.1">
    <property type="nucleotide sequence ID" value="NZ_DS999411.1"/>
</dbReference>
<protein>
    <recommendedName>
        <fullName evidence="2">Alpha/beta hydrolase fold-3 domain-containing protein</fullName>
    </recommendedName>
</protein>
<sequence>MKTSLQSKSISFLLRLLNVKKTVERQSAKPIIRRSKKGFTPKKLHNQYSVNEQIIHNKAVTTFEKKDTVSKKHLLFFHGGAYLFEAAAIHWNFAQKLVDKSNCRLTMIDYPLAPEHDYRATYGMVTDTYTALLTQYPNDEFVFIGDSAGAGLAMGLYQKLVDQQHPQIPTQLILLSPWLDLTLSHPDNKSLESSDHILTLRMLQNAAERYANGGDQEHYWLSPINGRLDDFPPTIIFYGSEELFYNDCQKLERMVSENGNFVFKFYPGMQHDWPMFPIPESTRVVEDIIGFMGD</sequence>
<evidence type="ECO:0000256" key="1">
    <source>
        <dbReference type="ARBA" id="ARBA00022801"/>
    </source>
</evidence>
<dbReference type="InterPro" id="IPR029058">
    <property type="entry name" value="AB_hydrolase_fold"/>
</dbReference>
<evidence type="ECO:0000313" key="3">
    <source>
        <dbReference type="EMBL" id="EED36282.1"/>
    </source>
</evidence>
<dbReference type="HOGENOM" id="CLU_012494_13_4_6"/>
<dbReference type="eggNOG" id="COG0657">
    <property type="taxonomic scope" value="Bacteria"/>
</dbReference>
<dbReference type="EMBL" id="DS999411">
    <property type="protein sequence ID" value="EED36282.1"/>
    <property type="molecule type" value="Genomic_DNA"/>
</dbReference>
<evidence type="ECO:0000313" key="4">
    <source>
        <dbReference type="Proteomes" id="UP000004699"/>
    </source>
</evidence>
<dbReference type="PANTHER" id="PTHR48081:SF8">
    <property type="entry name" value="ALPHA_BETA HYDROLASE FOLD-3 DOMAIN-CONTAINING PROTEIN-RELATED"/>
    <property type="match status" value="1"/>
</dbReference>
<name>B8KVL2_9GAMM</name>
<proteinExistence type="predicted"/>
<dbReference type="InterPro" id="IPR013094">
    <property type="entry name" value="AB_hydrolase_3"/>
</dbReference>
<dbReference type="Proteomes" id="UP000004699">
    <property type="component" value="Unassembled WGS sequence"/>
</dbReference>
<dbReference type="Pfam" id="PF07859">
    <property type="entry name" value="Abhydrolase_3"/>
    <property type="match status" value="1"/>
</dbReference>
<dbReference type="InterPro" id="IPR050300">
    <property type="entry name" value="GDXG_lipolytic_enzyme"/>
</dbReference>
<dbReference type="GO" id="GO:0016787">
    <property type="term" value="F:hydrolase activity"/>
    <property type="evidence" value="ECO:0007669"/>
    <property type="project" value="UniProtKB-KW"/>
</dbReference>
<accession>B8KVL2</accession>
<keyword evidence="1" id="KW-0378">Hydrolase</keyword>
<dbReference type="Gene3D" id="3.40.50.1820">
    <property type="entry name" value="alpha/beta hydrolase"/>
    <property type="match status" value="1"/>
</dbReference>
<organism evidence="3 4">
    <name type="scientific">Luminiphilus syltensis NOR5-1B</name>
    <dbReference type="NCBI Taxonomy" id="565045"/>
    <lineage>
        <taxon>Bacteria</taxon>
        <taxon>Pseudomonadati</taxon>
        <taxon>Pseudomonadota</taxon>
        <taxon>Gammaproteobacteria</taxon>
        <taxon>Cellvibrionales</taxon>
        <taxon>Halieaceae</taxon>
        <taxon>Luminiphilus</taxon>
    </lineage>
</organism>
<dbReference type="STRING" id="565045.NOR51B_2232"/>
<keyword evidence="4" id="KW-1185">Reference proteome</keyword>
<dbReference type="PANTHER" id="PTHR48081">
    <property type="entry name" value="AB HYDROLASE SUPERFAMILY PROTEIN C4A8.06C"/>
    <property type="match status" value="1"/>
</dbReference>
<gene>
    <name evidence="3" type="ORF">NOR51B_2232</name>
</gene>
<dbReference type="AlphaFoldDB" id="B8KVL2"/>
<evidence type="ECO:0000259" key="2">
    <source>
        <dbReference type="Pfam" id="PF07859"/>
    </source>
</evidence>